<dbReference type="Pfam" id="PF19815">
    <property type="entry name" value="DUF6298"/>
    <property type="match status" value="1"/>
</dbReference>
<proteinExistence type="predicted"/>
<gene>
    <name evidence="2" type="ORF">E7747_15075</name>
</gene>
<dbReference type="KEGG" id="ddb:E7747_15075"/>
<dbReference type="SUPFAM" id="SSF51126">
    <property type="entry name" value="Pectin lyase-like"/>
    <property type="match status" value="1"/>
</dbReference>
<dbReference type="InterPro" id="IPR012334">
    <property type="entry name" value="Pectin_lyas_fold"/>
</dbReference>
<dbReference type="GO" id="GO:0016829">
    <property type="term" value="F:lyase activity"/>
    <property type="evidence" value="ECO:0007669"/>
    <property type="project" value="UniProtKB-KW"/>
</dbReference>
<evidence type="ECO:0000313" key="2">
    <source>
        <dbReference type="EMBL" id="QCD43462.1"/>
    </source>
</evidence>
<keyword evidence="2" id="KW-0456">Lyase</keyword>
<evidence type="ECO:0000259" key="1">
    <source>
        <dbReference type="Pfam" id="PF19815"/>
    </source>
</evidence>
<dbReference type="InterPro" id="IPR046265">
    <property type="entry name" value="DUF6298"/>
</dbReference>
<keyword evidence="3" id="KW-1185">Reference proteome</keyword>
<dbReference type="Gene3D" id="2.160.20.10">
    <property type="entry name" value="Single-stranded right-handed beta-helix, Pectin lyase-like"/>
    <property type="match status" value="2"/>
</dbReference>
<feature type="domain" description="DUF6298" evidence="1">
    <location>
        <begin position="464"/>
        <end position="948"/>
    </location>
</feature>
<evidence type="ECO:0000313" key="3">
    <source>
        <dbReference type="Proteomes" id="UP000297149"/>
    </source>
</evidence>
<reference evidence="3" key="1">
    <citation type="submission" date="2019-02" db="EMBL/GenBank/DDBJ databases">
        <title>Isolation and identification of novel species under the genus Muribaculum.</title>
        <authorList>
            <person name="Miyake S."/>
            <person name="Ding Y."/>
            <person name="Low A."/>
            <person name="Soh M."/>
            <person name="Seedorf H."/>
        </authorList>
    </citation>
    <scope>NUCLEOTIDE SEQUENCE [LARGE SCALE GENOMIC DNA]</scope>
    <source>
        <strain evidence="3">H5</strain>
    </source>
</reference>
<accession>A0A4P7W6B5</accession>
<dbReference type="InterPro" id="IPR011050">
    <property type="entry name" value="Pectin_lyase_fold/virulence"/>
</dbReference>
<dbReference type="EMBL" id="CP039396">
    <property type="protein sequence ID" value="QCD43462.1"/>
    <property type="molecule type" value="Genomic_DNA"/>
</dbReference>
<sequence length="1027" mass="114194">MNNKFLSVTLAGVIAFGLQARDFPLAVKDGKISYIADELGNRVLDFSTCGYRNSSQPIPDVNTVVFVPWKAGDNTARIQRAIDYAASLPIGKDGFRGAVLLDKGEFEISESLRICASGIVLRGSGETATTIKKNGVDRGALLYIEGIYNPVVTDTLRLDASYIPVNSTTLPVKSIGKLKDGDRVFVTRNSTAEWIQSVGCDIFGGAISALGWKPGDLDMNWDRSISSTAPGSLTIDAPLTVALDSKWGETLVLPYTWTGRISDIGIENLSMVSSYDSRYAKDEDHCWDGISIANAENCWVRQVDFKYFAGSAVIVQGSASKVTVEDCIATDPVSEIGGMRRSTFLTLGQQTLFQRCLSRHGIHDFAAGFLAPGPNAFVQCKAEEALGFSGAIDAWAPGLLFDIVNIDGNNLTFKNLGQDKNGAGWNTANSVFWQCTASEIENYSPAPDAINVAFGCWAQFSGDGEWAQSNNHVQPRSLFYSQLSDRLGHDVDSTQSRILPRATNATSSPTVEAAMQLAKEAYIPRLTLKKWIEDAPFTASTSSEGIKSIDDIKFKETSMARTESHSYDIINGRMAIDGAVMTGGRHEVPWWNGKIKYSYLPKAKPHVTRFVPGREGLGLTDRIDSTLTYMVDNNITVLDHNYGLWYERRRDDHERIRRRDGDVWAPFYEQPFARSGKGTAWDGLSKYDLTRPNAWYWNRLNRFAEKGAGLGKLLFNEHYFQHNILEAGAHWVDSPWRSANNINATDFPEPVPFAGDKRIFVADMFYDVNHPVRRDLHSNFIRMNLDNFADNPNVVHLISAEFTGPQHFVEFWLDTIDEWEKETGKKANVALSTTKDVQDAILANPKYRNIVDIIDIRYWHYKTDGIYAPEGGKNLAPRQHARKMKVGKVTFKEAYKAVSEYRSKYPEKAVTYYAQNYPDMAWAVFMAGGSLAGIPVKDADFLKDATGMNIIDSASDDFKLLGNKDGCIIYSQGANSIPLELTSGKYRVTSFNPKTGEETVVNKSLKLKAPYTFETSDTNAVYWFKKI</sequence>
<dbReference type="AlphaFoldDB" id="A0A4P7W6B5"/>
<organism evidence="2 3">
    <name type="scientific">Duncaniella dubosii</name>
    <dbReference type="NCBI Taxonomy" id="2518971"/>
    <lineage>
        <taxon>Bacteria</taxon>
        <taxon>Pseudomonadati</taxon>
        <taxon>Bacteroidota</taxon>
        <taxon>Bacteroidia</taxon>
        <taxon>Bacteroidales</taxon>
        <taxon>Muribaculaceae</taxon>
        <taxon>Duncaniella</taxon>
    </lineage>
</organism>
<protein>
    <submittedName>
        <fullName evidence="2">Pectate lyase</fullName>
    </submittedName>
</protein>
<name>A0A4P7W6B5_9BACT</name>
<dbReference type="Proteomes" id="UP000297149">
    <property type="component" value="Chromosome"/>
</dbReference>
<dbReference type="RefSeq" id="WP_136416825.1">
    <property type="nucleotide sequence ID" value="NZ_CP039396.1"/>
</dbReference>